<dbReference type="InterPro" id="IPR023582">
    <property type="entry name" value="Impact"/>
</dbReference>
<comment type="similarity">
    <text evidence="1">Belongs to the IMPACT family.</text>
</comment>
<dbReference type="GO" id="GO:0140469">
    <property type="term" value="P:GCN2-mediated signaling"/>
    <property type="evidence" value="ECO:0007669"/>
    <property type="project" value="TreeGrafter"/>
</dbReference>
<sequence length="117" mass="12864">MLQILNVVSDRGSKYAVSGGPVSGRSDVDDFLKRLKKNKKFAKATHNTWAVLLDCGTPLKGDDGESGAGLIILRMLERQGLTNHVIVVTRWYGGTKLGGDRFRRVQDCVDAYIAELN</sequence>
<dbReference type="EMBL" id="FOSZ01000007">
    <property type="protein sequence ID" value="SFL24945.1"/>
    <property type="molecule type" value="Genomic_DNA"/>
</dbReference>
<accession>A0A1I4G4G7</accession>
<dbReference type="PROSITE" id="PS00910">
    <property type="entry name" value="UPF0029"/>
    <property type="match status" value="1"/>
</dbReference>
<proteinExistence type="inferred from homology"/>
<feature type="domain" description="Impact N-terminal" evidence="2">
    <location>
        <begin position="11"/>
        <end position="111"/>
    </location>
</feature>
<dbReference type="GO" id="GO:0006446">
    <property type="term" value="P:regulation of translational initiation"/>
    <property type="evidence" value="ECO:0007669"/>
    <property type="project" value="TreeGrafter"/>
</dbReference>
<gene>
    <name evidence="3" type="ORF">SAMN04488036_107170</name>
</gene>
<evidence type="ECO:0000313" key="4">
    <source>
        <dbReference type="Proteomes" id="UP000198851"/>
    </source>
</evidence>
<dbReference type="PANTHER" id="PTHR16301:SF25">
    <property type="entry name" value="PROTEIN IMPACT"/>
    <property type="match status" value="1"/>
</dbReference>
<dbReference type="Pfam" id="PF01205">
    <property type="entry name" value="Impact_N"/>
    <property type="match status" value="1"/>
</dbReference>
<protein>
    <submittedName>
        <fullName evidence="3">Uncharacterized protein family UPF0029</fullName>
    </submittedName>
</protein>
<dbReference type="Gene3D" id="3.30.230.30">
    <property type="entry name" value="Impact, N-terminal domain"/>
    <property type="match status" value="1"/>
</dbReference>
<keyword evidence="4" id="KW-1185">Reference proteome</keyword>
<dbReference type="PANTHER" id="PTHR16301">
    <property type="entry name" value="IMPACT-RELATED"/>
    <property type="match status" value="1"/>
</dbReference>
<dbReference type="STRING" id="1280847.SAMN04488036_107170"/>
<dbReference type="SUPFAM" id="SSF54211">
    <property type="entry name" value="Ribosomal protein S5 domain 2-like"/>
    <property type="match status" value="1"/>
</dbReference>
<name>A0A1I4G4G7_9RHOB</name>
<dbReference type="InterPro" id="IPR036956">
    <property type="entry name" value="Impact_N_sf"/>
</dbReference>
<dbReference type="GO" id="GO:0005737">
    <property type="term" value="C:cytoplasm"/>
    <property type="evidence" value="ECO:0007669"/>
    <property type="project" value="TreeGrafter"/>
</dbReference>
<dbReference type="AlphaFoldDB" id="A0A1I4G4G7"/>
<reference evidence="4" key="1">
    <citation type="submission" date="2016-10" db="EMBL/GenBank/DDBJ databases">
        <authorList>
            <person name="Varghese N."/>
            <person name="Submissions S."/>
        </authorList>
    </citation>
    <scope>NUCLEOTIDE SEQUENCE [LARGE SCALE GENOMIC DNA]</scope>
    <source>
        <strain evidence="4">DSM 28453</strain>
    </source>
</reference>
<dbReference type="InterPro" id="IPR020569">
    <property type="entry name" value="UPF0029_Impact_CS"/>
</dbReference>
<dbReference type="Proteomes" id="UP000198851">
    <property type="component" value="Unassembled WGS sequence"/>
</dbReference>
<dbReference type="InterPro" id="IPR001498">
    <property type="entry name" value="Impact_N"/>
</dbReference>
<dbReference type="RefSeq" id="WP_093325240.1">
    <property type="nucleotide sequence ID" value="NZ_FOSZ01000007.1"/>
</dbReference>
<evidence type="ECO:0000259" key="2">
    <source>
        <dbReference type="Pfam" id="PF01205"/>
    </source>
</evidence>
<evidence type="ECO:0000256" key="1">
    <source>
        <dbReference type="ARBA" id="ARBA00007665"/>
    </source>
</evidence>
<dbReference type="OrthoDB" id="9813771at2"/>
<evidence type="ECO:0000313" key="3">
    <source>
        <dbReference type="EMBL" id="SFL24945.1"/>
    </source>
</evidence>
<dbReference type="InterPro" id="IPR020568">
    <property type="entry name" value="Ribosomal_Su5_D2-typ_SF"/>
</dbReference>
<organism evidence="3 4">
    <name type="scientific">Shimia haliotis</name>
    <dbReference type="NCBI Taxonomy" id="1280847"/>
    <lineage>
        <taxon>Bacteria</taxon>
        <taxon>Pseudomonadati</taxon>
        <taxon>Pseudomonadota</taxon>
        <taxon>Alphaproteobacteria</taxon>
        <taxon>Rhodobacterales</taxon>
        <taxon>Roseobacteraceae</taxon>
    </lineage>
</organism>